<keyword evidence="8" id="KW-0472">Membrane</keyword>
<evidence type="ECO:0000256" key="2">
    <source>
        <dbReference type="ARBA" id="ARBA00022729"/>
    </source>
</evidence>
<dbReference type="PROSITE" id="PS50106">
    <property type="entry name" value="PDZ"/>
    <property type="match status" value="1"/>
</dbReference>
<feature type="binding site" evidence="7">
    <location>
        <position position="168"/>
    </location>
    <ligand>
        <name>substrate</name>
    </ligand>
</feature>
<evidence type="ECO:0000256" key="3">
    <source>
        <dbReference type="ARBA" id="ARBA00022737"/>
    </source>
</evidence>
<feature type="binding site" evidence="7">
    <location>
        <position position="138"/>
    </location>
    <ligand>
        <name>substrate</name>
    </ligand>
</feature>
<dbReference type="AlphaFoldDB" id="A0A2W5F0R5"/>
<keyword evidence="8" id="KW-1133">Transmembrane helix</keyword>
<accession>A0A2W5F0R5</accession>
<protein>
    <submittedName>
        <fullName evidence="10">Serine protease</fullName>
    </submittedName>
</protein>
<feature type="active site" description="Charge relay system" evidence="6">
    <location>
        <position position="138"/>
    </location>
</feature>
<dbReference type="InterPro" id="IPR051201">
    <property type="entry name" value="Chloro_Bact_Ser_Proteases"/>
</dbReference>
<keyword evidence="4" id="KW-0378">Hydrolase</keyword>
<dbReference type="SUPFAM" id="SSF50494">
    <property type="entry name" value="Trypsin-like serine proteases"/>
    <property type="match status" value="1"/>
</dbReference>
<reference evidence="10 11" key="1">
    <citation type="submission" date="2017-11" db="EMBL/GenBank/DDBJ databases">
        <title>Infants hospitalized years apart are colonized by the same room-sourced microbial strains.</title>
        <authorList>
            <person name="Brooks B."/>
            <person name="Olm M.R."/>
            <person name="Firek B.A."/>
            <person name="Baker R."/>
            <person name="Thomas B.C."/>
            <person name="Morowitz M.J."/>
            <person name="Banfield J.F."/>
        </authorList>
    </citation>
    <scope>NUCLEOTIDE SEQUENCE [LARGE SCALE GENOMIC DNA]</scope>
    <source>
        <strain evidence="10">S2_009_000_R2_76</strain>
    </source>
</reference>
<feature type="transmembrane region" description="Helical" evidence="8">
    <location>
        <begin position="7"/>
        <end position="26"/>
    </location>
</feature>
<dbReference type="EMBL" id="QFOI01000094">
    <property type="protein sequence ID" value="PZP49795.1"/>
    <property type="molecule type" value="Genomic_DNA"/>
</dbReference>
<sequence length="518" mass="54364">MNRNLKNVLMIVGVSAVTTFGSIYGFSKYQDYKYAGTQSSTSLPFNYASFNEGNSNAPGQIDFTAAAEAATPAVVHIKVKINAKKSSQSNRQSNPFGDLFGDPFGDFFGGPQQAPQAQKASGSGVLISADGYIVTNNHVVDKADEIKVTLANKKSYTAKLIGKDANSDLAVIKIDGSNFPYITYGNSDNVKLGQWVLAIGYPLNLDVTVTAGIVSAKSRSTGLTNGTAPIDSYIQTDAAINPGNSGGALVNTEGQLIGINSQIASPTGSYAGYAYAIPVNIVKKTITDLIKYGAVQRGYLGIQYYGGSLDDEDTRKKLGIKGDVDGVYVSGVQDDGAAKAAGIVKGDIITKLDGQKVTGASELTAIIAGHKPGDKIPVTILRNGQEKTINVTLKNNVGTLAATTPQTAIDQLGGELSTLDEASARQNNIRGGVKVTKIGKGLLSKTRMQEGFIIISANDTNILKVEDLKKVLAAANGGTVTLKGFYPNDNFLRGYIINLSEGGDNTDNSNNGDSDDDN</sequence>
<dbReference type="Pfam" id="PF13365">
    <property type="entry name" value="Trypsin_2"/>
    <property type="match status" value="1"/>
</dbReference>
<evidence type="ECO:0000256" key="4">
    <source>
        <dbReference type="ARBA" id="ARBA00022801"/>
    </source>
</evidence>
<dbReference type="InterPro" id="IPR036034">
    <property type="entry name" value="PDZ_sf"/>
</dbReference>
<feature type="active site" description="Charge relay system" evidence="6">
    <location>
        <position position="245"/>
    </location>
</feature>
<keyword evidence="8" id="KW-0812">Transmembrane</keyword>
<evidence type="ECO:0000259" key="9">
    <source>
        <dbReference type="PROSITE" id="PS50106"/>
    </source>
</evidence>
<dbReference type="InterPro" id="IPR001940">
    <property type="entry name" value="Peptidase_S1C"/>
</dbReference>
<evidence type="ECO:0000313" key="10">
    <source>
        <dbReference type="EMBL" id="PZP49795.1"/>
    </source>
</evidence>
<name>A0A2W5F0R5_9SPHI</name>
<evidence type="ECO:0000313" key="11">
    <source>
        <dbReference type="Proteomes" id="UP000249645"/>
    </source>
</evidence>
<dbReference type="NCBIfam" id="TIGR02037">
    <property type="entry name" value="degP_htrA_DO"/>
    <property type="match status" value="1"/>
</dbReference>
<dbReference type="SMART" id="SM00228">
    <property type="entry name" value="PDZ"/>
    <property type="match status" value="2"/>
</dbReference>
<feature type="domain" description="PDZ" evidence="9">
    <location>
        <begin position="289"/>
        <end position="384"/>
    </location>
</feature>
<dbReference type="Pfam" id="PF13180">
    <property type="entry name" value="PDZ_2"/>
    <property type="match status" value="1"/>
</dbReference>
<dbReference type="Gene3D" id="2.40.10.120">
    <property type="match status" value="1"/>
</dbReference>
<evidence type="ECO:0000256" key="6">
    <source>
        <dbReference type="PIRSR" id="PIRSR611782-1"/>
    </source>
</evidence>
<keyword evidence="5" id="KW-0720">Serine protease</keyword>
<evidence type="ECO:0000256" key="8">
    <source>
        <dbReference type="SAM" id="Phobius"/>
    </source>
</evidence>
<dbReference type="PANTHER" id="PTHR43343:SF3">
    <property type="entry name" value="PROTEASE DO-LIKE 8, CHLOROPLASTIC"/>
    <property type="match status" value="1"/>
</dbReference>
<dbReference type="InterPro" id="IPR001478">
    <property type="entry name" value="PDZ"/>
</dbReference>
<feature type="active site" description="Charge relay system" evidence="6">
    <location>
        <position position="168"/>
    </location>
</feature>
<keyword evidence="2" id="KW-0732">Signal</keyword>
<gene>
    <name evidence="10" type="ORF">DI598_06980</name>
</gene>
<dbReference type="GO" id="GO:0006508">
    <property type="term" value="P:proteolysis"/>
    <property type="evidence" value="ECO:0007669"/>
    <property type="project" value="UniProtKB-KW"/>
</dbReference>
<dbReference type="Gene3D" id="2.30.42.10">
    <property type="match status" value="1"/>
</dbReference>
<keyword evidence="3" id="KW-0677">Repeat</keyword>
<evidence type="ECO:0000256" key="7">
    <source>
        <dbReference type="PIRSR" id="PIRSR611782-2"/>
    </source>
</evidence>
<evidence type="ECO:0000256" key="5">
    <source>
        <dbReference type="ARBA" id="ARBA00022825"/>
    </source>
</evidence>
<dbReference type="SUPFAM" id="SSF50156">
    <property type="entry name" value="PDZ domain-like"/>
    <property type="match status" value="1"/>
</dbReference>
<dbReference type="PRINTS" id="PR00834">
    <property type="entry name" value="PROTEASES2C"/>
</dbReference>
<dbReference type="InterPro" id="IPR011782">
    <property type="entry name" value="Pept_S1C_Do"/>
</dbReference>
<comment type="caution">
    <text evidence="10">The sequence shown here is derived from an EMBL/GenBank/DDBJ whole genome shotgun (WGS) entry which is preliminary data.</text>
</comment>
<organism evidence="10 11">
    <name type="scientific">Pseudopedobacter saltans</name>
    <dbReference type="NCBI Taxonomy" id="151895"/>
    <lineage>
        <taxon>Bacteria</taxon>
        <taxon>Pseudomonadati</taxon>
        <taxon>Bacteroidota</taxon>
        <taxon>Sphingobacteriia</taxon>
        <taxon>Sphingobacteriales</taxon>
        <taxon>Sphingobacteriaceae</taxon>
        <taxon>Pseudopedobacter</taxon>
    </lineage>
</organism>
<dbReference type="PANTHER" id="PTHR43343">
    <property type="entry name" value="PEPTIDASE S12"/>
    <property type="match status" value="1"/>
</dbReference>
<dbReference type="InterPro" id="IPR009003">
    <property type="entry name" value="Peptidase_S1_PA"/>
</dbReference>
<keyword evidence="1 10" id="KW-0645">Protease</keyword>
<feature type="binding site" evidence="7">
    <location>
        <begin position="243"/>
        <end position="245"/>
    </location>
    <ligand>
        <name>substrate</name>
    </ligand>
</feature>
<proteinExistence type="predicted"/>
<feature type="binding site" evidence="7">
    <location>
        <begin position="300"/>
        <end position="306"/>
    </location>
    <ligand>
        <name>substrate</name>
    </ligand>
</feature>
<dbReference type="Proteomes" id="UP000249645">
    <property type="component" value="Unassembled WGS sequence"/>
</dbReference>
<evidence type="ECO:0000256" key="1">
    <source>
        <dbReference type="ARBA" id="ARBA00022670"/>
    </source>
</evidence>
<dbReference type="GO" id="GO:0004252">
    <property type="term" value="F:serine-type endopeptidase activity"/>
    <property type="evidence" value="ECO:0007669"/>
    <property type="project" value="InterPro"/>
</dbReference>